<dbReference type="RefSeq" id="WP_275632968.1">
    <property type="nucleotide sequence ID" value="NZ_JARGYD010000004.1"/>
</dbReference>
<dbReference type="EMBL" id="JBHRTB010000010">
    <property type="protein sequence ID" value="MFC3142989.1"/>
    <property type="molecule type" value="Genomic_DNA"/>
</dbReference>
<sequence length="273" mass="30373">MNADTNPDTFRDLVERLHEIIDEMLAPFGRHSPRGHGFEPNPPFDISKANMHDSKREFVREKEAVEFSATQLRAVAERLVDRDHPPDTKSLLASLQTVVDQKLRASAPRAKSKDSMSLIHRNIADLGGFVPSIFVLLELTKALEAHAKELGDQEAQFWSLPHRAPDHYARAIALRIAKLYALQTGSRPTVGSSGETGEPSTNYTRAVKASFDALDIQTGVRLPCEWAIEQLTDNDLIPPKDTLADLLDLPSPRSNRDAVIDNLVESMQVRPKS</sequence>
<accession>A0ABV7GS02</accession>
<gene>
    <name evidence="1" type="ORF">ACFOGP_09730</name>
</gene>
<reference evidence="2" key="1">
    <citation type="journal article" date="2019" name="Int. J. Syst. Evol. Microbiol.">
        <title>The Global Catalogue of Microorganisms (GCM) 10K type strain sequencing project: providing services to taxonomists for standard genome sequencing and annotation.</title>
        <authorList>
            <consortium name="The Broad Institute Genomics Platform"/>
            <consortium name="The Broad Institute Genome Sequencing Center for Infectious Disease"/>
            <person name="Wu L."/>
            <person name="Ma J."/>
        </authorList>
    </citation>
    <scope>NUCLEOTIDE SEQUENCE [LARGE SCALE GENOMIC DNA]</scope>
    <source>
        <strain evidence="2">KCTC 52366</strain>
    </source>
</reference>
<evidence type="ECO:0000313" key="1">
    <source>
        <dbReference type="EMBL" id="MFC3142989.1"/>
    </source>
</evidence>
<dbReference type="Proteomes" id="UP001595632">
    <property type="component" value="Unassembled WGS sequence"/>
</dbReference>
<name>A0ABV7GS02_9RHOB</name>
<organism evidence="1 2">
    <name type="scientific">Psychromarinibacter halotolerans</name>
    <dbReference type="NCBI Taxonomy" id="1775175"/>
    <lineage>
        <taxon>Bacteria</taxon>
        <taxon>Pseudomonadati</taxon>
        <taxon>Pseudomonadota</taxon>
        <taxon>Alphaproteobacteria</taxon>
        <taxon>Rhodobacterales</taxon>
        <taxon>Paracoccaceae</taxon>
        <taxon>Psychromarinibacter</taxon>
    </lineage>
</organism>
<protein>
    <submittedName>
        <fullName evidence="1">Uncharacterized protein</fullName>
    </submittedName>
</protein>
<keyword evidence="2" id="KW-1185">Reference proteome</keyword>
<comment type="caution">
    <text evidence="1">The sequence shown here is derived from an EMBL/GenBank/DDBJ whole genome shotgun (WGS) entry which is preliminary data.</text>
</comment>
<proteinExistence type="predicted"/>
<evidence type="ECO:0000313" key="2">
    <source>
        <dbReference type="Proteomes" id="UP001595632"/>
    </source>
</evidence>